<dbReference type="GO" id="GO:0071944">
    <property type="term" value="C:cell periphery"/>
    <property type="evidence" value="ECO:0007669"/>
    <property type="project" value="UniProtKB-ARBA"/>
</dbReference>
<dbReference type="InterPro" id="IPR021109">
    <property type="entry name" value="Peptidase_aspartic_dom_sf"/>
</dbReference>
<dbReference type="PROSITE" id="PS51767">
    <property type="entry name" value="PEPTIDASE_A1"/>
    <property type="match status" value="1"/>
</dbReference>
<comment type="subcellular location">
    <subcellularLocation>
        <location evidence="1">Membrane</location>
        <topology evidence="1">Single-pass membrane protein</topology>
    </subcellularLocation>
</comment>
<name>A0A6S6VWF6_9PLEO</name>
<accession>A0A6S6VWF6</accession>
<dbReference type="PANTHER" id="PTHR15549">
    <property type="entry name" value="PAIRED IMMUNOGLOBULIN-LIKE TYPE 2 RECEPTOR"/>
    <property type="match status" value="1"/>
</dbReference>
<dbReference type="Pfam" id="PF00026">
    <property type="entry name" value="Asp"/>
    <property type="match status" value="1"/>
</dbReference>
<reference evidence="7" key="1">
    <citation type="submission" date="2021-02" db="EMBL/GenBank/DDBJ databases">
        <authorList>
            <person name="Syme A R."/>
            <person name="Syme A R."/>
            <person name="Moolhuijzen P."/>
        </authorList>
    </citation>
    <scope>NUCLEOTIDE SEQUENCE</scope>
    <source>
        <strain evidence="7">W1-1</strain>
    </source>
</reference>
<feature type="region of interest" description="Disordered" evidence="5">
    <location>
        <begin position="504"/>
        <end position="708"/>
    </location>
</feature>
<dbReference type="Proteomes" id="UP000472372">
    <property type="component" value="Chromosome 3"/>
</dbReference>
<gene>
    <name evidence="7" type="ORF">PTTW11_03275</name>
</gene>
<evidence type="ECO:0000256" key="5">
    <source>
        <dbReference type="SAM" id="MobiDB-lite"/>
    </source>
</evidence>
<keyword evidence="3 6" id="KW-1133">Transmembrane helix</keyword>
<dbReference type="CDD" id="cd12087">
    <property type="entry name" value="TM_EGFR-like"/>
    <property type="match status" value="1"/>
</dbReference>
<dbReference type="PANTHER" id="PTHR15549:SF30">
    <property type="entry name" value="MID2 DOMAIN-CONTAINING PROTEIN"/>
    <property type="match status" value="1"/>
</dbReference>
<dbReference type="EMBL" id="HG992979">
    <property type="protein sequence ID" value="CAE7021513.1"/>
    <property type="molecule type" value="Genomic_DNA"/>
</dbReference>
<evidence type="ECO:0000256" key="6">
    <source>
        <dbReference type="SAM" id="Phobius"/>
    </source>
</evidence>
<feature type="compositionally biased region" description="Basic and acidic residues" evidence="5">
    <location>
        <begin position="582"/>
        <end position="594"/>
    </location>
</feature>
<keyword evidence="2 6" id="KW-0812">Transmembrane</keyword>
<feature type="compositionally biased region" description="Basic and acidic residues" evidence="5">
    <location>
        <begin position="693"/>
        <end position="702"/>
    </location>
</feature>
<dbReference type="SUPFAM" id="SSF50630">
    <property type="entry name" value="Acid proteases"/>
    <property type="match status" value="1"/>
</dbReference>
<evidence type="ECO:0000313" key="8">
    <source>
        <dbReference type="Proteomes" id="UP000472372"/>
    </source>
</evidence>
<evidence type="ECO:0000313" key="7">
    <source>
        <dbReference type="EMBL" id="CAE7021513.1"/>
    </source>
</evidence>
<evidence type="ECO:0000256" key="1">
    <source>
        <dbReference type="ARBA" id="ARBA00004167"/>
    </source>
</evidence>
<feature type="compositionally biased region" description="Polar residues" evidence="5">
    <location>
        <begin position="674"/>
        <end position="687"/>
    </location>
</feature>
<dbReference type="GO" id="GO:0016020">
    <property type="term" value="C:membrane"/>
    <property type="evidence" value="ECO:0007669"/>
    <property type="project" value="UniProtKB-SubCell"/>
</dbReference>
<feature type="transmembrane region" description="Helical" evidence="6">
    <location>
        <begin position="445"/>
        <end position="468"/>
    </location>
</feature>
<dbReference type="AlphaFoldDB" id="A0A6S6VWF6"/>
<dbReference type="Gene3D" id="2.40.70.10">
    <property type="entry name" value="Acid Proteases"/>
    <property type="match status" value="2"/>
</dbReference>
<sequence>MYFWRGKEPIILPTPYVLSPSGKFEGNDGKWSTFVINFGDDGKNKSNGQNFRVLISTSLGTTLVPQQTEWCSDETCAESRGIMPFEGSQSLGFDDSRSSQWQAAGTFDIPLPPWYTDQLQLDSDGNSTKPAAVWGVDSVGLGETSPQSFTLSDQYVVKYTVGNFFLGSLGLAVGRTGASGATRPNFIENMYGSAHRIASRSFGYTAGAYYRPGNNNNGVPGNLVLGGYDRSRLKDQSVSITMPSAQNTSLAVGVNSILYKPDQNVEANTISFTQRGFPATIDSTFPYLILPDNIIDSFVSNFSLGYDQISKLFTVNASSHANNLRVSAEVIMKISASADTDSNDFASIVLPYAAFDLQADFPLFSNQTSYFPIRRSENGQFVLGRAFLQEAYIIVDYEHQNFTVAPAVFEQPMPNPSLVTIFDRSHTGLPTAQDNNGRGGLSSGAIAGIVVGIVAVFIIAAIGIFFLWKKRRASKKSIKQTPNSSDIDTTFAGNEIKYRRVSELTGSDAPYSPKGSIPGYHEPNHKSVHPINELSPDSTPAELYSPPPHSGDATDYFATAKRGDPSGNDTPQTPIAELSGEDAIRPIPDKKDDAPYATQRPPHGRSPSDSNIDEVLANNGASRVDGSAVKTASELESAAPVTAEESKARPEGVEQTNESGMERRPSHTRGLSDVTVQSDSTAVSQPTPEELESWARSEDNRPVRPMSP</sequence>
<dbReference type="InterPro" id="IPR033121">
    <property type="entry name" value="PEPTIDASE_A1"/>
</dbReference>
<evidence type="ECO:0000256" key="3">
    <source>
        <dbReference type="ARBA" id="ARBA00022989"/>
    </source>
</evidence>
<dbReference type="InterPro" id="IPR051694">
    <property type="entry name" value="Immunoregulatory_rcpt-like"/>
</dbReference>
<proteinExistence type="predicted"/>
<evidence type="ECO:0000256" key="4">
    <source>
        <dbReference type="ARBA" id="ARBA00023136"/>
    </source>
</evidence>
<organism evidence="7 8">
    <name type="scientific">Pyrenophora teres f. teres</name>
    <dbReference type="NCBI Taxonomy" id="97479"/>
    <lineage>
        <taxon>Eukaryota</taxon>
        <taxon>Fungi</taxon>
        <taxon>Dikarya</taxon>
        <taxon>Ascomycota</taxon>
        <taxon>Pezizomycotina</taxon>
        <taxon>Dothideomycetes</taxon>
        <taxon>Pleosporomycetidae</taxon>
        <taxon>Pleosporales</taxon>
        <taxon>Pleosporineae</taxon>
        <taxon>Pleosporaceae</taxon>
        <taxon>Pyrenophora</taxon>
    </lineage>
</organism>
<keyword evidence="4 6" id="KW-0472">Membrane</keyword>
<protein>
    <submittedName>
        <fullName evidence="7">Asp domain containing protein</fullName>
    </submittedName>
</protein>
<evidence type="ECO:0000256" key="2">
    <source>
        <dbReference type="ARBA" id="ARBA00022692"/>
    </source>
</evidence>